<reference evidence="1 2" key="1">
    <citation type="journal article" date="2016" name="Int. J. Syst. Evol. Microbiol.">
        <title>Descriptions of Anaerotaenia torta gen. nov., sp. nov. and Anaerocolumna cellulosilytica gen. nov., sp. nov. isolated from a methanogenic reactor of cattle waste.</title>
        <authorList>
            <person name="Uek A."/>
            <person name="Ohtaki Y."/>
            <person name="Kaku N."/>
            <person name="Ueki K."/>
        </authorList>
    </citation>
    <scope>NUCLEOTIDE SEQUENCE [LARGE SCALE GENOMIC DNA]</scope>
    <source>
        <strain evidence="1 2">SN021</strain>
    </source>
</reference>
<accession>A0A6S6R0H4</accession>
<protein>
    <submittedName>
        <fullName evidence="1">Uncharacterized protein</fullName>
    </submittedName>
</protein>
<keyword evidence="2" id="KW-1185">Reference proteome</keyword>
<evidence type="ECO:0000313" key="2">
    <source>
        <dbReference type="Proteomes" id="UP000515561"/>
    </source>
</evidence>
<evidence type="ECO:0000313" key="1">
    <source>
        <dbReference type="EMBL" id="BCJ96414.1"/>
    </source>
</evidence>
<dbReference type="AlphaFoldDB" id="A0A6S6R0H4"/>
<gene>
    <name evidence="1" type="ORF">acsn021_39830</name>
</gene>
<dbReference type="Proteomes" id="UP000515561">
    <property type="component" value="Chromosome"/>
</dbReference>
<name>A0A6S6R0H4_9FIRM</name>
<dbReference type="EMBL" id="AP023367">
    <property type="protein sequence ID" value="BCJ96414.1"/>
    <property type="molecule type" value="Genomic_DNA"/>
</dbReference>
<organism evidence="1 2">
    <name type="scientific">Anaerocolumna cellulosilytica</name>
    <dbReference type="NCBI Taxonomy" id="433286"/>
    <lineage>
        <taxon>Bacteria</taxon>
        <taxon>Bacillati</taxon>
        <taxon>Bacillota</taxon>
        <taxon>Clostridia</taxon>
        <taxon>Lachnospirales</taxon>
        <taxon>Lachnospiraceae</taxon>
        <taxon>Anaerocolumna</taxon>
    </lineage>
</organism>
<sequence length="55" mass="6587">MHDILAVVIDYYLLKDIKSVKIRKSITYALYWLEVVRKILYCQTVCKKYELMTGN</sequence>
<proteinExistence type="predicted"/>
<dbReference type="KEGG" id="acel:acsn021_39830"/>